<accession>A0A3A3Z543</accession>
<dbReference type="NCBIfam" id="NF040618">
    <property type="entry name" value="PPA1309_fam"/>
    <property type="match status" value="1"/>
</dbReference>
<keyword evidence="3" id="KW-1185">Reference proteome</keyword>
<protein>
    <submittedName>
        <fullName evidence="2">Uncharacterized protein</fullName>
    </submittedName>
</protein>
<dbReference type="OrthoDB" id="3266223at2"/>
<feature type="region of interest" description="Disordered" evidence="1">
    <location>
        <begin position="1"/>
        <end position="21"/>
    </location>
</feature>
<dbReference type="RefSeq" id="WP_119949019.1">
    <property type="nucleotide sequence ID" value="NZ_QZEZ01000001.1"/>
</dbReference>
<evidence type="ECO:0000313" key="2">
    <source>
        <dbReference type="EMBL" id="RJK98093.1"/>
    </source>
</evidence>
<dbReference type="AlphaFoldDB" id="A0A3A3Z543"/>
<dbReference type="EMBL" id="QZEZ01000001">
    <property type="protein sequence ID" value="RJK98093.1"/>
    <property type="molecule type" value="Genomic_DNA"/>
</dbReference>
<gene>
    <name evidence="2" type="ORF">D5H78_03950</name>
</gene>
<sequence length="190" mass="19763">MADQSPQPADPRRPRAAAAPPRLTRAVVELEQHVAAGGWDQPVRLFALVPTAELLAAQPDLADQLGGDALLLDPGHLTPVEQEVPAHDGLEELLAGIVWPPEVAGTAVAVERLVLPPDAEGALPDDPAAAAAFAAGHPGRQEVRLAVGVLRDGSRECAVRLRSADRDQDVRSGADLVPGLARALAATLED</sequence>
<comment type="caution">
    <text evidence="2">The sequence shown here is derived from an EMBL/GenBank/DDBJ whole genome shotgun (WGS) entry which is preliminary data.</text>
</comment>
<evidence type="ECO:0000256" key="1">
    <source>
        <dbReference type="SAM" id="MobiDB-lite"/>
    </source>
</evidence>
<dbReference type="Proteomes" id="UP000265614">
    <property type="component" value="Unassembled WGS sequence"/>
</dbReference>
<proteinExistence type="predicted"/>
<name>A0A3A3Z543_9ACTN</name>
<evidence type="ECO:0000313" key="3">
    <source>
        <dbReference type="Proteomes" id="UP000265614"/>
    </source>
</evidence>
<organism evidence="2 3">
    <name type="scientific">Vallicoccus soli</name>
    <dbReference type="NCBI Taxonomy" id="2339232"/>
    <lineage>
        <taxon>Bacteria</taxon>
        <taxon>Bacillati</taxon>
        <taxon>Actinomycetota</taxon>
        <taxon>Actinomycetes</taxon>
        <taxon>Motilibacterales</taxon>
        <taxon>Vallicoccaceae</taxon>
        <taxon>Vallicoccus</taxon>
    </lineage>
</organism>
<dbReference type="InterPro" id="IPR047681">
    <property type="entry name" value="PPA1309-like"/>
</dbReference>
<reference evidence="2 3" key="1">
    <citation type="submission" date="2018-09" db="EMBL/GenBank/DDBJ databases">
        <title>YIM 75000 draft genome.</title>
        <authorList>
            <person name="Tang S."/>
            <person name="Feng Y."/>
        </authorList>
    </citation>
    <scope>NUCLEOTIDE SEQUENCE [LARGE SCALE GENOMIC DNA]</scope>
    <source>
        <strain evidence="2 3">YIM 75000</strain>
    </source>
</reference>